<accession>A0A2N5SMZ4</accession>
<gene>
    <name evidence="1" type="ORF">PCANC_20404</name>
    <name evidence="2" type="ORF">PCASD_04266</name>
</gene>
<evidence type="ECO:0000313" key="1">
    <source>
        <dbReference type="EMBL" id="PLW14616.1"/>
    </source>
</evidence>
<protein>
    <submittedName>
        <fullName evidence="1">Uncharacterized protein</fullName>
    </submittedName>
</protein>
<name>A0A2N5SMZ4_9BASI</name>
<comment type="caution">
    <text evidence="1">The sequence shown here is derived from an EMBL/GenBank/DDBJ whole genome shotgun (WGS) entry which is preliminary data.</text>
</comment>
<dbReference type="EMBL" id="PGCI01000023">
    <property type="protein sequence ID" value="PLW48494.1"/>
    <property type="molecule type" value="Genomic_DNA"/>
</dbReference>
<dbReference type="EMBL" id="PGCJ01000917">
    <property type="protein sequence ID" value="PLW14616.1"/>
    <property type="molecule type" value="Genomic_DNA"/>
</dbReference>
<keyword evidence="3" id="KW-1185">Reference proteome</keyword>
<evidence type="ECO:0000313" key="4">
    <source>
        <dbReference type="Proteomes" id="UP000235392"/>
    </source>
</evidence>
<reference evidence="3 4" key="1">
    <citation type="submission" date="2017-11" db="EMBL/GenBank/DDBJ databases">
        <title>De novo assembly and phasing of dikaryotic genomes from two isolates of Puccinia coronata f. sp. avenae, the causal agent of oat crown rust.</title>
        <authorList>
            <person name="Miller M.E."/>
            <person name="Zhang Y."/>
            <person name="Omidvar V."/>
            <person name="Sperschneider J."/>
            <person name="Schwessinger B."/>
            <person name="Raley C."/>
            <person name="Palmer J.M."/>
            <person name="Garnica D."/>
            <person name="Upadhyaya N."/>
            <person name="Rathjen J."/>
            <person name="Taylor J.M."/>
            <person name="Park R.F."/>
            <person name="Dodds P.N."/>
            <person name="Hirsch C.D."/>
            <person name="Kianian S.F."/>
            <person name="Figueroa M."/>
        </authorList>
    </citation>
    <scope>NUCLEOTIDE SEQUENCE [LARGE SCALE GENOMIC DNA]</scope>
    <source>
        <strain evidence="1">12NC29</strain>
        <strain evidence="2">12SD80</strain>
    </source>
</reference>
<evidence type="ECO:0000313" key="3">
    <source>
        <dbReference type="Proteomes" id="UP000235388"/>
    </source>
</evidence>
<evidence type="ECO:0000313" key="2">
    <source>
        <dbReference type="EMBL" id="PLW48494.1"/>
    </source>
</evidence>
<dbReference type="AlphaFoldDB" id="A0A2N5SMZ4"/>
<organism evidence="1 3">
    <name type="scientific">Puccinia coronata f. sp. avenae</name>
    <dbReference type="NCBI Taxonomy" id="200324"/>
    <lineage>
        <taxon>Eukaryota</taxon>
        <taxon>Fungi</taxon>
        <taxon>Dikarya</taxon>
        <taxon>Basidiomycota</taxon>
        <taxon>Pucciniomycotina</taxon>
        <taxon>Pucciniomycetes</taxon>
        <taxon>Pucciniales</taxon>
        <taxon>Pucciniaceae</taxon>
        <taxon>Puccinia</taxon>
    </lineage>
</organism>
<dbReference type="Proteomes" id="UP000235392">
    <property type="component" value="Unassembled WGS sequence"/>
</dbReference>
<dbReference type="Proteomes" id="UP000235388">
    <property type="component" value="Unassembled WGS sequence"/>
</dbReference>
<proteinExistence type="predicted"/>
<sequence>MLGSPRTKEIPATNHRVIKVINSSPWPGRGRIMYVSSNSSVPPLPATAIPLFFPKKESPDTLLPLVHPAYPGNQLSGSAEALHIIILSSAATAGSRAPGLIPRKLDKLEWNASAA</sequence>